<evidence type="ECO:0000313" key="3">
    <source>
        <dbReference type="Proteomes" id="UP000314294"/>
    </source>
</evidence>
<keyword evidence="3" id="KW-1185">Reference proteome</keyword>
<dbReference type="AlphaFoldDB" id="A0A4Z2GEA4"/>
<accession>A0A4Z2GEA4</accession>
<comment type="caution">
    <text evidence="2">The sequence shown here is derived from an EMBL/GenBank/DDBJ whole genome shotgun (WGS) entry which is preliminary data.</text>
</comment>
<feature type="region of interest" description="Disordered" evidence="1">
    <location>
        <begin position="1"/>
        <end position="23"/>
    </location>
</feature>
<proteinExistence type="predicted"/>
<protein>
    <submittedName>
        <fullName evidence="2">Uncharacterized protein</fullName>
    </submittedName>
</protein>
<evidence type="ECO:0000313" key="2">
    <source>
        <dbReference type="EMBL" id="TNN51223.1"/>
    </source>
</evidence>
<evidence type="ECO:0000256" key="1">
    <source>
        <dbReference type="SAM" id="MobiDB-lite"/>
    </source>
</evidence>
<sequence>MEEGSEESEGGASPLASTESSCMEPAASFTALLSSEDTRGDSLISADSASCCSRCSCSVLQTFLWVNQCIF</sequence>
<name>A0A4Z2GEA4_9TELE</name>
<reference evidence="2 3" key="1">
    <citation type="submission" date="2019-03" db="EMBL/GenBank/DDBJ databases">
        <title>First draft genome of Liparis tanakae, snailfish: a comprehensive survey of snailfish specific genes.</title>
        <authorList>
            <person name="Kim W."/>
            <person name="Song I."/>
            <person name="Jeong J.-H."/>
            <person name="Kim D."/>
            <person name="Kim S."/>
            <person name="Ryu S."/>
            <person name="Song J.Y."/>
            <person name="Lee S.K."/>
        </authorList>
    </citation>
    <scope>NUCLEOTIDE SEQUENCE [LARGE SCALE GENOMIC DNA]</scope>
    <source>
        <tissue evidence="2">Muscle</tissue>
    </source>
</reference>
<gene>
    <name evidence="2" type="ORF">EYF80_038543</name>
</gene>
<organism evidence="2 3">
    <name type="scientific">Liparis tanakae</name>
    <name type="common">Tanaka's snailfish</name>
    <dbReference type="NCBI Taxonomy" id="230148"/>
    <lineage>
        <taxon>Eukaryota</taxon>
        <taxon>Metazoa</taxon>
        <taxon>Chordata</taxon>
        <taxon>Craniata</taxon>
        <taxon>Vertebrata</taxon>
        <taxon>Euteleostomi</taxon>
        <taxon>Actinopterygii</taxon>
        <taxon>Neopterygii</taxon>
        <taxon>Teleostei</taxon>
        <taxon>Neoteleostei</taxon>
        <taxon>Acanthomorphata</taxon>
        <taxon>Eupercaria</taxon>
        <taxon>Perciformes</taxon>
        <taxon>Cottioidei</taxon>
        <taxon>Cottales</taxon>
        <taxon>Liparidae</taxon>
        <taxon>Liparis</taxon>
    </lineage>
</organism>
<dbReference type="Proteomes" id="UP000314294">
    <property type="component" value="Unassembled WGS sequence"/>
</dbReference>
<dbReference type="EMBL" id="SRLO01000589">
    <property type="protein sequence ID" value="TNN51223.1"/>
    <property type="molecule type" value="Genomic_DNA"/>
</dbReference>